<keyword evidence="5 17" id="KW-0378">Hydrolase</keyword>
<dbReference type="OrthoDB" id="10265785at2759"/>
<dbReference type="CDD" id="cd17963">
    <property type="entry name" value="DEADc_DDX19_DDX25"/>
    <property type="match status" value="1"/>
</dbReference>
<dbReference type="AlphaFoldDB" id="A0A484G7L4"/>
<dbReference type="FunFam" id="3.40.50.300:FF:000849">
    <property type="entry name" value="ATP-dependent RNA helicase DBP5"/>
    <property type="match status" value="1"/>
</dbReference>
<evidence type="ECO:0000313" key="23">
    <source>
        <dbReference type="Proteomes" id="UP000014480"/>
    </source>
</evidence>
<accession>A0A484G7L4</accession>
<comment type="similarity">
    <text evidence="13">Belongs to the DEAD box helicase family. DDX19/DBP5 subfamily.</text>
</comment>
<feature type="domain" description="DEAD-box RNA helicase Q" evidence="21">
    <location>
        <begin position="162"/>
        <end position="190"/>
    </location>
</feature>
<evidence type="ECO:0000256" key="12">
    <source>
        <dbReference type="ARBA" id="ARBA00037213"/>
    </source>
</evidence>
<evidence type="ECO:0000256" key="5">
    <source>
        <dbReference type="ARBA" id="ARBA00022801"/>
    </source>
</evidence>
<name>A0A484G7L4_COLOR</name>
<keyword evidence="7" id="KW-0509">mRNA transport</keyword>
<gene>
    <name evidence="22" type="primary">dbp-5</name>
    <name evidence="22" type="ORF">Cob_v000268</name>
</gene>
<keyword evidence="11" id="KW-0653">Protein transport</keyword>
<dbReference type="InterPro" id="IPR000629">
    <property type="entry name" value="RNA-helicase_DEAD-box_CS"/>
</dbReference>
<dbReference type="PROSITE" id="PS00039">
    <property type="entry name" value="DEAD_ATP_HELICASE"/>
    <property type="match status" value="1"/>
</dbReference>
<dbReference type="GO" id="GO:0005643">
    <property type="term" value="C:nuclear pore"/>
    <property type="evidence" value="ECO:0007669"/>
    <property type="project" value="UniProtKB-SubCell"/>
</dbReference>
<dbReference type="SUPFAM" id="SSF52540">
    <property type="entry name" value="P-loop containing nucleoside triphosphate hydrolases"/>
    <property type="match status" value="1"/>
</dbReference>
<feature type="region of interest" description="Disordered" evidence="18">
    <location>
        <begin position="86"/>
        <end position="119"/>
    </location>
</feature>
<feature type="domain" description="Helicase ATP-binding" evidence="19">
    <location>
        <begin position="195"/>
        <end position="364"/>
    </location>
</feature>
<dbReference type="PROSITE" id="PS51192">
    <property type="entry name" value="HELICASE_ATP_BIND_1"/>
    <property type="match status" value="1"/>
</dbReference>
<dbReference type="Pfam" id="PF00271">
    <property type="entry name" value="Helicase_C"/>
    <property type="match status" value="1"/>
</dbReference>
<evidence type="ECO:0000256" key="8">
    <source>
        <dbReference type="ARBA" id="ARBA00022840"/>
    </source>
</evidence>
<evidence type="ECO:0000256" key="6">
    <source>
        <dbReference type="ARBA" id="ARBA00022806"/>
    </source>
</evidence>
<sequence>MLSGAGRSDRSRSYSDFRTFESSPFVVAKQTKKNRPLQTSTPFSQLQELTWRPLHAYVLKSQFSYHPSAHYHHVTMADLASRITEPPAAEAAPEAASEATTKAAPETAPEVASAAAAAESTLDAAQVDGPGEASGLIENTYDVDVKLGDLQSDQNSTLYSASSFDEMNLPAPILKGLLALNYQKPSKIQERALPLMLSDPPRNMIAQSQSGTGKTAAFVVTTLSRVDYNLPEQPQALILAPSRELARQIEGVVGSIGQFCEGLRVAAALPGALERNAAVRANVIVGTPGTVMDIIRRRQLDVSQLHLLVIDEADNMLDQQGLGDQCLRVKNMLPRTIQILLFSATFPDKVMGFAEKFAPKADQIRLKQTELTVKGISQMYIDCPTEQDKYEILVKLYGLMTIGSSVIFVRTRESADEIKRRMEADGHHVSALHGAKDGLERDRLLENFRSGASKVLLTTNVLARGIDVSSVSMVINYDIPMKGRGDSEPDPETYLHRIGRTGRFGRIGVSISFVYDKKSFYALKEIADLYEIDLVKLDSKDWDQTEEEVQRVIKSNRAKAAFAPSATDSRK</sequence>
<evidence type="ECO:0000256" key="18">
    <source>
        <dbReference type="SAM" id="MobiDB-lite"/>
    </source>
</evidence>
<keyword evidence="9" id="KW-0694">RNA-binding</keyword>
<evidence type="ECO:0000256" key="2">
    <source>
        <dbReference type="ARBA" id="ARBA00004567"/>
    </source>
</evidence>
<keyword evidence="23" id="KW-1185">Reference proteome</keyword>
<dbReference type="SMART" id="SM00487">
    <property type="entry name" value="DEXDc"/>
    <property type="match status" value="1"/>
</dbReference>
<evidence type="ECO:0000259" key="21">
    <source>
        <dbReference type="PROSITE" id="PS51195"/>
    </source>
</evidence>
<dbReference type="STRING" id="1213857.A0A484G7L4"/>
<evidence type="ECO:0000256" key="4">
    <source>
        <dbReference type="ARBA" id="ARBA00022741"/>
    </source>
</evidence>
<dbReference type="GO" id="GO:0003723">
    <property type="term" value="F:RNA binding"/>
    <property type="evidence" value="ECO:0007669"/>
    <property type="project" value="UniProtKB-KW"/>
</dbReference>
<dbReference type="EC" id="3.6.4.13" evidence="3"/>
<comment type="caution">
    <text evidence="22">The sequence shown here is derived from an EMBL/GenBank/DDBJ whole genome shotgun (WGS) entry which is preliminary data.</text>
</comment>
<evidence type="ECO:0000256" key="16">
    <source>
        <dbReference type="PROSITE-ProRule" id="PRU00552"/>
    </source>
</evidence>
<dbReference type="InterPro" id="IPR011545">
    <property type="entry name" value="DEAD/DEAH_box_helicase_dom"/>
</dbReference>
<reference evidence="23" key="2">
    <citation type="journal article" date="2019" name="Mol. Plant Microbe Interact.">
        <title>Genome sequence resources for four phytopathogenic fungi from the Colletotrichum orbiculare species complex.</title>
        <authorList>
            <person name="Gan P."/>
            <person name="Tsushima A."/>
            <person name="Narusaka M."/>
            <person name="Narusaka Y."/>
            <person name="Takano Y."/>
            <person name="Kubo Y."/>
            <person name="Shirasu K."/>
        </authorList>
    </citation>
    <scope>GENOME REANNOTATION</scope>
    <source>
        <strain evidence="23">104-T / ATCC 96160 / CBS 514.97 / LARS 414 / MAFF 240422</strain>
    </source>
</reference>
<organism evidence="22 23">
    <name type="scientific">Colletotrichum orbiculare (strain 104-T / ATCC 96160 / CBS 514.97 / LARS 414 / MAFF 240422)</name>
    <name type="common">Cucumber anthracnose fungus</name>
    <name type="synonym">Colletotrichum lagenarium</name>
    <dbReference type="NCBI Taxonomy" id="1213857"/>
    <lineage>
        <taxon>Eukaryota</taxon>
        <taxon>Fungi</taxon>
        <taxon>Dikarya</taxon>
        <taxon>Ascomycota</taxon>
        <taxon>Pezizomycotina</taxon>
        <taxon>Sordariomycetes</taxon>
        <taxon>Hypocreomycetidae</taxon>
        <taxon>Glomerellales</taxon>
        <taxon>Glomerellaceae</taxon>
        <taxon>Colletotrichum</taxon>
        <taxon>Colletotrichum orbiculare species complex</taxon>
    </lineage>
</organism>
<dbReference type="GO" id="GO:0015031">
    <property type="term" value="P:protein transport"/>
    <property type="evidence" value="ECO:0007669"/>
    <property type="project" value="UniProtKB-KW"/>
</dbReference>
<evidence type="ECO:0000256" key="9">
    <source>
        <dbReference type="ARBA" id="ARBA00022884"/>
    </source>
</evidence>
<evidence type="ECO:0000256" key="7">
    <source>
        <dbReference type="ARBA" id="ARBA00022816"/>
    </source>
</evidence>
<dbReference type="GO" id="GO:0005524">
    <property type="term" value="F:ATP binding"/>
    <property type="evidence" value="ECO:0007669"/>
    <property type="project" value="UniProtKB-KW"/>
</dbReference>
<dbReference type="Proteomes" id="UP000014480">
    <property type="component" value="Unassembled WGS sequence"/>
</dbReference>
<evidence type="ECO:0000256" key="13">
    <source>
        <dbReference type="ARBA" id="ARBA00038143"/>
    </source>
</evidence>
<keyword evidence="4 17" id="KW-0547">Nucleotide-binding</keyword>
<dbReference type="EMBL" id="AMCV02000001">
    <property type="protein sequence ID" value="TDZ26108.1"/>
    <property type="molecule type" value="Genomic_DNA"/>
</dbReference>
<feature type="domain" description="Helicase C-terminal" evidence="20">
    <location>
        <begin position="375"/>
        <end position="543"/>
    </location>
</feature>
<keyword evidence="6 17" id="KW-0347">Helicase</keyword>
<keyword evidence="11" id="KW-0539">Nucleus</keyword>
<protein>
    <recommendedName>
        <fullName evidence="3">RNA helicase</fullName>
        <ecNumber evidence="3">3.6.4.13</ecNumber>
    </recommendedName>
</protein>
<dbReference type="InterPro" id="IPR001650">
    <property type="entry name" value="Helicase_C-like"/>
</dbReference>
<evidence type="ECO:0000256" key="10">
    <source>
        <dbReference type="ARBA" id="ARBA00023010"/>
    </source>
</evidence>
<dbReference type="PROSITE" id="PS51194">
    <property type="entry name" value="HELICASE_CTER"/>
    <property type="match status" value="1"/>
</dbReference>
<evidence type="ECO:0000256" key="17">
    <source>
        <dbReference type="RuleBase" id="RU000492"/>
    </source>
</evidence>
<dbReference type="SMART" id="SM00490">
    <property type="entry name" value="HELICc"/>
    <property type="match status" value="1"/>
</dbReference>
<keyword evidence="10" id="KW-0811">Translocation</keyword>
<dbReference type="CDD" id="cd18787">
    <property type="entry name" value="SF2_C_DEAD"/>
    <property type="match status" value="1"/>
</dbReference>
<evidence type="ECO:0000256" key="15">
    <source>
        <dbReference type="ARBA" id="ARBA00047984"/>
    </source>
</evidence>
<keyword evidence="7" id="KW-0813">Transport</keyword>
<comment type="subcellular location">
    <subcellularLocation>
        <location evidence="1">Nucleus membrane</location>
        <topology evidence="1">Peripheral membrane protein</topology>
        <orientation evidence="1">Cytoplasmic side</orientation>
    </subcellularLocation>
    <subcellularLocation>
        <location evidence="2">Nucleus</location>
        <location evidence="2">Nuclear pore complex</location>
    </subcellularLocation>
</comment>
<evidence type="ECO:0000256" key="14">
    <source>
        <dbReference type="ARBA" id="ARBA00038750"/>
    </source>
</evidence>
<keyword evidence="11" id="KW-0906">Nuclear pore complex</keyword>
<dbReference type="PANTHER" id="PTHR47958">
    <property type="entry name" value="ATP-DEPENDENT RNA HELICASE DBP3"/>
    <property type="match status" value="1"/>
</dbReference>
<reference evidence="23" key="1">
    <citation type="journal article" date="2013" name="New Phytol.">
        <title>Comparative genomic and transcriptomic analyses reveal the hemibiotrophic stage shift of Colletotrichum fungi.</title>
        <authorList>
            <person name="Gan P."/>
            <person name="Ikeda K."/>
            <person name="Irieda H."/>
            <person name="Narusaka M."/>
            <person name="O'Connell R.J."/>
            <person name="Narusaka Y."/>
            <person name="Takano Y."/>
            <person name="Kubo Y."/>
            <person name="Shirasu K."/>
        </authorList>
    </citation>
    <scope>NUCLEOTIDE SEQUENCE [LARGE SCALE GENOMIC DNA]</scope>
    <source>
        <strain evidence="23">104-T / ATCC 96160 / CBS 514.97 / LARS 414 / MAFF 240422</strain>
    </source>
</reference>
<dbReference type="GO" id="GO:0003724">
    <property type="term" value="F:RNA helicase activity"/>
    <property type="evidence" value="ECO:0007669"/>
    <property type="project" value="UniProtKB-EC"/>
</dbReference>
<dbReference type="GO" id="GO:0031965">
    <property type="term" value="C:nuclear membrane"/>
    <property type="evidence" value="ECO:0007669"/>
    <property type="project" value="UniProtKB-SubCell"/>
</dbReference>
<evidence type="ECO:0000259" key="19">
    <source>
        <dbReference type="PROSITE" id="PS51192"/>
    </source>
</evidence>
<dbReference type="Gene3D" id="3.40.50.300">
    <property type="entry name" value="P-loop containing nucleotide triphosphate hydrolases"/>
    <property type="match status" value="2"/>
</dbReference>
<comment type="catalytic activity">
    <reaction evidence="15">
        <text>ATP + H2O = ADP + phosphate + H(+)</text>
        <dbReference type="Rhea" id="RHEA:13065"/>
        <dbReference type="ChEBI" id="CHEBI:15377"/>
        <dbReference type="ChEBI" id="CHEBI:15378"/>
        <dbReference type="ChEBI" id="CHEBI:30616"/>
        <dbReference type="ChEBI" id="CHEBI:43474"/>
        <dbReference type="ChEBI" id="CHEBI:456216"/>
        <dbReference type="EC" id="3.6.4.13"/>
    </reaction>
</comment>
<evidence type="ECO:0000256" key="3">
    <source>
        <dbReference type="ARBA" id="ARBA00012552"/>
    </source>
</evidence>
<dbReference type="InterPro" id="IPR014014">
    <property type="entry name" value="RNA_helicase_DEAD_Q_motif"/>
</dbReference>
<evidence type="ECO:0000256" key="11">
    <source>
        <dbReference type="ARBA" id="ARBA00023132"/>
    </source>
</evidence>
<dbReference type="PROSITE" id="PS51195">
    <property type="entry name" value="Q_MOTIF"/>
    <property type="match status" value="1"/>
</dbReference>
<comment type="function">
    <text evidence="12">ATP-dependent RNA helicase associated with the nuclear pore complex and essential for mRNA export from the nucleus. May participate in a terminal step of mRNA export through the removal of proteins that accompany mRNA through the nucleopore complex. May also be involved in early transcription.</text>
</comment>
<evidence type="ECO:0000259" key="20">
    <source>
        <dbReference type="PROSITE" id="PS51194"/>
    </source>
</evidence>
<dbReference type="InterPro" id="IPR014001">
    <property type="entry name" value="Helicase_ATP-bd"/>
</dbReference>
<feature type="short sequence motif" description="Q motif" evidence="16">
    <location>
        <begin position="162"/>
        <end position="190"/>
    </location>
</feature>
<proteinExistence type="inferred from homology"/>
<comment type="subunit">
    <text evidence="14">Associates with the nuclear pore complex.</text>
</comment>
<keyword evidence="8 17" id="KW-0067">ATP-binding</keyword>
<evidence type="ECO:0000256" key="1">
    <source>
        <dbReference type="ARBA" id="ARBA00004335"/>
    </source>
</evidence>
<dbReference type="InterPro" id="IPR027417">
    <property type="entry name" value="P-loop_NTPase"/>
</dbReference>
<dbReference type="GO" id="GO:0051028">
    <property type="term" value="P:mRNA transport"/>
    <property type="evidence" value="ECO:0007669"/>
    <property type="project" value="UniProtKB-KW"/>
</dbReference>
<dbReference type="Pfam" id="PF00270">
    <property type="entry name" value="DEAD"/>
    <property type="match status" value="1"/>
</dbReference>
<dbReference type="GO" id="GO:0016787">
    <property type="term" value="F:hydrolase activity"/>
    <property type="evidence" value="ECO:0007669"/>
    <property type="project" value="UniProtKB-KW"/>
</dbReference>
<evidence type="ECO:0000313" key="22">
    <source>
        <dbReference type="EMBL" id="TDZ26108.1"/>
    </source>
</evidence>